<keyword evidence="15" id="KW-1185">Reference proteome</keyword>
<dbReference type="Proteomes" id="UP001652624">
    <property type="component" value="Chromosome 20"/>
</dbReference>
<evidence type="ECO:0000256" key="1">
    <source>
        <dbReference type="ARBA" id="ARBA00004613"/>
    </source>
</evidence>
<evidence type="ECO:0000256" key="3">
    <source>
        <dbReference type="ARBA" id="ARBA00015570"/>
    </source>
</evidence>
<dbReference type="GO" id="GO:0010987">
    <property type="term" value="P:negative regulation of high-density lipoprotein particle clearance"/>
    <property type="evidence" value="ECO:0007669"/>
    <property type="project" value="TreeGrafter"/>
</dbReference>
<dbReference type="AlphaFoldDB" id="A0A1S2ZQQ3"/>
<dbReference type="GO" id="GO:0042157">
    <property type="term" value="P:lipoprotein metabolic process"/>
    <property type="evidence" value="ECO:0007669"/>
    <property type="project" value="InterPro"/>
</dbReference>
<keyword evidence="11" id="KW-0850">VLDL</keyword>
<dbReference type="PANTHER" id="PTHR14225:SF0">
    <property type="entry name" value="APOLIPOPROTEIN C-III"/>
    <property type="match status" value="1"/>
</dbReference>
<dbReference type="InterPro" id="IPR008403">
    <property type="entry name" value="Apo-CIII"/>
</dbReference>
<evidence type="ECO:0000313" key="16">
    <source>
        <dbReference type="RefSeq" id="XP_007523055.1"/>
    </source>
</evidence>
<keyword evidence="7 14" id="KW-0732">Signal</keyword>
<evidence type="ECO:0000256" key="2">
    <source>
        <dbReference type="ARBA" id="ARBA00011008"/>
    </source>
</evidence>
<evidence type="ECO:0000256" key="9">
    <source>
        <dbReference type="ARBA" id="ARBA00023055"/>
    </source>
</evidence>
<organism evidence="15 16">
    <name type="scientific">Erinaceus europaeus</name>
    <name type="common">Western European hedgehog</name>
    <dbReference type="NCBI Taxonomy" id="9365"/>
    <lineage>
        <taxon>Eukaryota</taxon>
        <taxon>Metazoa</taxon>
        <taxon>Chordata</taxon>
        <taxon>Craniata</taxon>
        <taxon>Vertebrata</taxon>
        <taxon>Euteleostomi</taxon>
        <taxon>Mammalia</taxon>
        <taxon>Eutheria</taxon>
        <taxon>Laurasiatheria</taxon>
        <taxon>Eulipotyphla</taxon>
        <taxon>Erinaceidae</taxon>
        <taxon>Erinaceinae</taxon>
        <taxon>Erinaceus</taxon>
    </lineage>
</organism>
<dbReference type="GO" id="GO:0005543">
    <property type="term" value="F:phospholipid binding"/>
    <property type="evidence" value="ECO:0007669"/>
    <property type="project" value="TreeGrafter"/>
</dbReference>
<comment type="subcellular location">
    <subcellularLocation>
        <location evidence="1">Secreted</location>
    </subcellularLocation>
</comment>
<keyword evidence="10" id="KW-0443">Lipid metabolism</keyword>
<keyword evidence="5" id="KW-0162">Chylomicron</keyword>
<evidence type="ECO:0000256" key="8">
    <source>
        <dbReference type="ARBA" id="ARBA00022963"/>
    </source>
</evidence>
<name>A0A1S2ZQQ3_ERIEU</name>
<gene>
    <name evidence="16" type="primary">APOC3</name>
</gene>
<dbReference type="GO" id="GO:0034361">
    <property type="term" value="C:very-low-density lipoprotein particle"/>
    <property type="evidence" value="ECO:0007669"/>
    <property type="project" value="UniProtKB-KW"/>
</dbReference>
<evidence type="ECO:0000256" key="7">
    <source>
        <dbReference type="ARBA" id="ARBA00022729"/>
    </source>
</evidence>
<dbReference type="GO" id="GO:0055102">
    <property type="term" value="F:lipase inhibitor activity"/>
    <property type="evidence" value="ECO:0007669"/>
    <property type="project" value="TreeGrafter"/>
</dbReference>
<dbReference type="InParanoid" id="A0A1S2ZQQ3"/>
<dbReference type="InterPro" id="IPR038195">
    <property type="entry name" value="Apo_CIII_sf"/>
</dbReference>
<dbReference type="Pfam" id="PF05778">
    <property type="entry name" value="Apo-CIII"/>
    <property type="match status" value="1"/>
</dbReference>
<dbReference type="GeneID" id="103113450"/>
<dbReference type="STRING" id="9365.ENSEEUP00000008680"/>
<dbReference type="GO" id="GO:0010916">
    <property type="term" value="P:negative regulation of very-low-density lipoprotein particle clearance"/>
    <property type="evidence" value="ECO:0007669"/>
    <property type="project" value="TreeGrafter"/>
</dbReference>
<feature type="chain" id="PRO_5010222597" description="Apolipoprotein C-III" evidence="14">
    <location>
        <begin position="21"/>
        <end position="103"/>
    </location>
</feature>
<dbReference type="GO" id="GO:0070328">
    <property type="term" value="P:triglyceride homeostasis"/>
    <property type="evidence" value="ECO:0007669"/>
    <property type="project" value="TreeGrafter"/>
</dbReference>
<dbReference type="GO" id="GO:0070653">
    <property type="term" value="F:high-density lipoprotein particle receptor binding"/>
    <property type="evidence" value="ECO:0007669"/>
    <property type="project" value="TreeGrafter"/>
</dbReference>
<dbReference type="GO" id="GO:0042627">
    <property type="term" value="C:chylomicron"/>
    <property type="evidence" value="ECO:0007669"/>
    <property type="project" value="UniProtKB-KW"/>
</dbReference>
<dbReference type="FunCoup" id="A0A1S2ZQQ3">
    <property type="interactions" value="110"/>
</dbReference>
<dbReference type="GO" id="GO:0006869">
    <property type="term" value="P:lipid transport"/>
    <property type="evidence" value="ECO:0007669"/>
    <property type="project" value="UniProtKB-KW"/>
</dbReference>
<keyword evidence="8" id="KW-0442">Lipid degradation</keyword>
<dbReference type="eggNOG" id="ENOG502SZ00">
    <property type="taxonomic scope" value="Eukaryota"/>
</dbReference>
<proteinExistence type="inferred from homology"/>
<comment type="similarity">
    <text evidence="2">Belongs to the apolipoprotein C3 family.</text>
</comment>
<evidence type="ECO:0000256" key="12">
    <source>
        <dbReference type="ARBA" id="ARBA00031173"/>
    </source>
</evidence>
<dbReference type="GO" id="GO:0010989">
    <property type="term" value="P:negative regulation of low-density lipoprotein particle clearance"/>
    <property type="evidence" value="ECO:0007669"/>
    <property type="project" value="TreeGrafter"/>
</dbReference>
<dbReference type="RefSeq" id="XP_007523055.1">
    <property type="nucleotide sequence ID" value="XM_007522993.3"/>
</dbReference>
<reference evidence="16" key="1">
    <citation type="submission" date="2025-08" db="UniProtKB">
        <authorList>
            <consortium name="RefSeq"/>
        </authorList>
    </citation>
    <scope>IDENTIFICATION</scope>
</reference>
<dbReference type="GO" id="GO:0016042">
    <property type="term" value="P:lipid catabolic process"/>
    <property type="evidence" value="ECO:0007669"/>
    <property type="project" value="UniProtKB-KW"/>
</dbReference>
<evidence type="ECO:0000256" key="6">
    <source>
        <dbReference type="ARBA" id="ARBA00022525"/>
    </source>
</evidence>
<evidence type="ECO:0000256" key="13">
    <source>
        <dbReference type="ARBA" id="ARBA00045699"/>
    </source>
</evidence>
<dbReference type="Gene3D" id="6.10.90.10">
    <property type="entry name" value="Apolipoprotein CIII"/>
    <property type="match status" value="1"/>
</dbReference>
<sequence length="103" mass="11325">MRPQVLLAIALVVLVASARAQDPVVSEEPSILDVMQDYVHQATKTAQDALTSVQKFQVAEQARGWMSTHFSTLHDYWSTIASTVTGFWEPSAKVEPTPPSEVV</sequence>
<dbReference type="GO" id="GO:0034366">
    <property type="term" value="C:spherical high-density lipoprotein particle"/>
    <property type="evidence" value="ECO:0007669"/>
    <property type="project" value="TreeGrafter"/>
</dbReference>
<evidence type="ECO:0000256" key="5">
    <source>
        <dbReference type="ARBA" id="ARBA00022513"/>
    </source>
</evidence>
<evidence type="ECO:0000313" key="15">
    <source>
        <dbReference type="Proteomes" id="UP001652624"/>
    </source>
</evidence>
<accession>A0A1S2ZQQ3</accession>
<feature type="signal peptide" evidence="14">
    <location>
        <begin position="1"/>
        <end position="20"/>
    </location>
</feature>
<dbReference type="GO" id="GO:0034363">
    <property type="term" value="C:intermediate-density lipoprotein particle"/>
    <property type="evidence" value="ECO:0007669"/>
    <property type="project" value="TreeGrafter"/>
</dbReference>
<evidence type="ECO:0000256" key="14">
    <source>
        <dbReference type="SAM" id="SignalP"/>
    </source>
</evidence>
<dbReference type="OrthoDB" id="9049572at2759"/>
<evidence type="ECO:0000256" key="11">
    <source>
        <dbReference type="ARBA" id="ARBA00023313"/>
    </source>
</evidence>
<keyword evidence="9" id="KW-0445">Lipid transport</keyword>
<dbReference type="GO" id="GO:0042632">
    <property type="term" value="P:cholesterol homeostasis"/>
    <property type="evidence" value="ECO:0007669"/>
    <property type="project" value="TreeGrafter"/>
</dbReference>
<protein>
    <recommendedName>
        <fullName evidence="3">Apolipoprotein C-III</fullName>
    </recommendedName>
    <alternativeName>
        <fullName evidence="12">Apolipoprotein C3</fullName>
    </alternativeName>
</protein>
<comment type="function">
    <text evidence="13">Component of triglyceride-rich very low density lipoproteins (VLDL) and high density lipoproteins (HDL) in plasma. Plays a multifaceted role in triglyceride homeostasis. Intracellularly, promotes hepatic very low density lipoprotein 1 (VLDL1) assembly and secretion; extracellularly, attenuates hydrolysis and clearance of triglyceride-rich lipoproteins (TRLs). Impairs the lipolysis of TRLs by inhibiting lipoprotein lipase and the hepatic uptake of TRLs by remnant receptors. Formed of several curved helices connected via semiflexible hinges, so that it can wrap tightly around the curved micelle surface and easily adapt to the different diameters of its natural binding partners.</text>
</comment>
<evidence type="ECO:0000256" key="4">
    <source>
        <dbReference type="ARBA" id="ARBA00022448"/>
    </source>
</evidence>
<dbReference type="CTD" id="345"/>
<keyword evidence="4" id="KW-0813">Transport</keyword>
<dbReference type="PANTHER" id="PTHR14225">
    <property type="entry name" value="APOLIPOPROTEIN C-III"/>
    <property type="match status" value="1"/>
</dbReference>
<dbReference type="GO" id="GO:0010897">
    <property type="term" value="P:negative regulation of triglyceride catabolic process"/>
    <property type="evidence" value="ECO:0007669"/>
    <property type="project" value="TreeGrafter"/>
</dbReference>
<evidence type="ECO:0000256" key="10">
    <source>
        <dbReference type="ARBA" id="ARBA00023098"/>
    </source>
</evidence>
<keyword evidence="6" id="KW-0964">Secreted</keyword>